<feature type="compositionally biased region" description="Basic residues" evidence="1">
    <location>
        <begin position="112"/>
        <end position="124"/>
    </location>
</feature>
<proteinExistence type="predicted"/>
<evidence type="ECO:0000256" key="1">
    <source>
        <dbReference type="SAM" id="MobiDB-lite"/>
    </source>
</evidence>
<name>A0A7C9EWB1_OPUST</name>
<protein>
    <submittedName>
        <fullName evidence="2">Uncharacterized protein</fullName>
    </submittedName>
</protein>
<dbReference type="EMBL" id="GISG01240686">
    <property type="protein sequence ID" value="MBA4668724.1"/>
    <property type="molecule type" value="Transcribed_RNA"/>
</dbReference>
<sequence>MLQSHLDFAIGGERARNDSRGTILALTHDHQFRVGGGGLDGLRSGGNGGVRGELTEFVGAGGELGRRRRVRRVGFGGGGGVVGELRLGLVGHWELGFHFGDGGGRGGGGRGGRGRRFRGVHHSFMRKERG</sequence>
<organism evidence="2">
    <name type="scientific">Opuntia streptacantha</name>
    <name type="common">Prickly pear cactus</name>
    <name type="synonym">Opuntia cardona</name>
    <dbReference type="NCBI Taxonomy" id="393608"/>
    <lineage>
        <taxon>Eukaryota</taxon>
        <taxon>Viridiplantae</taxon>
        <taxon>Streptophyta</taxon>
        <taxon>Embryophyta</taxon>
        <taxon>Tracheophyta</taxon>
        <taxon>Spermatophyta</taxon>
        <taxon>Magnoliopsida</taxon>
        <taxon>eudicotyledons</taxon>
        <taxon>Gunneridae</taxon>
        <taxon>Pentapetalae</taxon>
        <taxon>Caryophyllales</taxon>
        <taxon>Cactineae</taxon>
        <taxon>Cactaceae</taxon>
        <taxon>Opuntioideae</taxon>
        <taxon>Opuntia</taxon>
    </lineage>
</organism>
<accession>A0A7C9EWB1</accession>
<evidence type="ECO:0000313" key="2">
    <source>
        <dbReference type="EMBL" id="MBA4668724.1"/>
    </source>
</evidence>
<dbReference type="AlphaFoldDB" id="A0A7C9EWB1"/>
<reference evidence="2" key="2">
    <citation type="submission" date="2020-07" db="EMBL/GenBank/DDBJ databases">
        <authorList>
            <person name="Vera ALvarez R."/>
            <person name="Arias-Moreno D.M."/>
            <person name="Jimenez-Jacinto V."/>
            <person name="Jimenez-Bremont J.F."/>
            <person name="Swaminathan K."/>
            <person name="Moose S.P."/>
            <person name="Guerrero-Gonzalez M.L."/>
            <person name="Marino-Ramirez L."/>
            <person name="Landsman D."/>
            <person name="Rodriguez-Kessler M."/>
            <person name="Delgado-Sanchez P."/>
        </authorList>
    </citation>
    <scope>NUCLEOTIDE SEQUENCE</scope>
    <source>
        <tissue evidence="2">Cladode</tissue>
    </source>
</reference>
<reference evidence="2" key="1">
    <citation type="journal article" date="2013" name="J. Plant Res.">
        <title>Effect of fungi and light on seed germination of three Opuntia species from semiarid lands of central Mexico.</title>
        <authorList>
            <person name="Delgado-Sanchez P."/>
            <person name="Jimenez-Bremont J.F."/>
            <person name="Guerrero-Gonzalez Mde L."/>
            <person name="Flores J."/>
        </authorList>
    </citation>
    <scope>NUCLEOTIDE SEQUENCE</scope>
    <source>
        <tissue evidence="2">Cladode</tissue>
    </source>
</reference>
<feature type="region of interest" description="Disordered" evidence="1">
    <location>
        <begin position="104"/>
        <end position="130"/>
    </location>
</feature>